<organism evidence="1 2">
    <name type="scientific">Ceratitis capitata</name>
    <name type="common">Mediterranean fruit fly</name>
    <name type="synonym">Tephritis capitata</name>
    <dbReference type="NCBI Taxonomy" id="7213"/>
    <lineage>
        <taxon>Eukaryota</taxon>
        <taxon>Metazoa</taxon>
        <taxon>Ecdysozoa</taxon>
        <taxon>Arthropoda</taxon>
        <taxon>Hexapoda</taxon>
        <taxon>Insecta</taxon>
        <taxon>Pterygota</taxon>
        <taxon>Neoptera</taxon>
        <taxon>Endopterygota</taxon>
        <taxon>Diptera</taxon>
        <taxon>Brachycera</taxon>
        <taxon>Muscomorpha</taxon>
        <taxon>Tephritoidea</taxon>
        <taxon>Tephritidae</taxon>
        <taxon>Ceratitis</taxon>
        <taxon>Ceratitis</taxon>
    </lineage>
</organism>
<reference evidence="1" key="1">
    <citation type="submission" date="2020-11" db="EMBL/GenBank/DDBJ databases">
        <authorList>
            <person name="Whitehead M."/>
        </authorList>
    </citation>
    <scope>NUCLEOTIDE SEQUENCE</scope>
    <source>
        <strain evidence="1">EGII</strain>
    </source>
</reference>
<accession>A0A811UVT6</accession>
<evidence type="ECO:0000313" key="2">
    <source>
        <dbReference type="Proteomes" id="UP000606786"/>
    </source>
</evidence>
<dbReference type="AlphaFoldDB" id="A0A811UVT6"/>
<proteinExistence type="predicted"/>
<keyword evidence="2" id="KW-1185">Reference proteome</keyword>
<dbReference type="EMBL" id="CAJHJT010000034">
    <property type="protein sequence ID" value="CAD7003060.1"/>
    <property type="molecule type" value="Genomic_DNA"/>
</dbReference>
<comment type="caution">
    <text evidence="1">The sequence shown here is derived from an EMBL/GenBank/DDBJ whole genome shotgun (WGS) entry which is preliminary data.</text>
</comment>
<name>A0A811UVT6_CERCA</name>
<gene>
    <name evidence="1" type="ORF">CCAP1982_LOCUS11523</name>
</gene>
<feature type="non-terminal residue" evidence="1">
    <location>
        <position position="1"/>
    </location>
</feature>
<protein>
    <submittedName>
        <fullName evidence="1">(Mediterranean fruit fly) hypothetical protein</fullName>
    </submittedName>
</protein>
<evidence type="ECO:0000313" key="1">
    <source>
        <dbReference type="EMBL" id="CAD7003060.1"/>
    </source>
</evidence>
<sequence>LHNSRYEYILHWTETPAFLVKIISSYLSDTLLRYDTDDGPTKNAVMLVVPQGSTAVER</sequence>
<dbReference type="Proteomes" id="UP000606786">
    <property type="component" value="Unassembled WGS sequence"/>
</dbReference>